<dbReference type="PANTHER" id="PTHR22726">
    <property type="entry name" value="METALLOENDOPEPTIDASE OMA1"/>
    <property type="match status" value="1"/>
</dbReference>
<dbReference type="SUPFAM" id="SSF48452">
    <property type="entry name" value="TPR-like"/>
    <property type="match status" value="1"/>
</dbReference>
<dbReference type="KEGG" id="hte:Hydth_0987"/>
<dbReference type="Gene3D" id="3.30.2010.10">
    <property type="entry name" value="Metalloproteases ('zincins'), catalytic domain"/>
    <property type="match status" value="1"/>
</dbReference>
<feature type="chain" id="PRO_5003043300" evidence="8">
    <location>
        <begin position="22"/>
        <end position="418"/>
    </location>
</feature>
<dbReference type="AlphaFoldDB" id="D3DHZ7"/>
<dbReference type="SMART" id="SM00028">
    <property type="entry name" value="TPR"/>
    <property type="match status" value="3"/>
</dbReference>
<dbReference type="Pfam" id="PF01435">
    <property type="entry name" value="Peptidase_M48"/>
    <property type="match status" value="1"/>
</dbReference>
<dbReference type="Pfam" id="PF13424">
    <property type="entry name" value="TPR_12"/>
    <property type="match status" value="1"/>
</dbReference>
<keyword evidence="2" id="KW-0479">Metal-binding</keyword>
<dbReference type="InterPro" id="IPR001915">
    <property type="entry name" value="Peptidase_M48"/>
</dbReference>
<dbReference type="InterPro" id="IPR051156">
    <property type="entry name" value="Mito/Outer_Membr_Metalloprot"/>
</dbReference>
<keyword evidence="1 7" id="KW-0645">Protease</keyword>
<dbReference type="PATRIC" id="fig|608538.5.peg.1007"/>
<proteinExistence type="inferred from homology"/>
<dbReference type="KEGG" id="hth:HTH_0991"/>
<keyword evidence="4 7" id="KW-0862">Zinc</keyword>
<keyword evidence="6" id="KW-0802">TPR repeat</keyword>
<dbReference type="Gene3D" id="1.25.40.10">
    <property type="entry name" value="Tetratricopeptide repeat domain"/>
    <property type="match status" value="1"/>
</dbReference>
<feature type="repeat" description="TPR" evidence="6">
    <location>
        <begin position="367"/>
        <end position="400"/>
    </location>
</feature>
<organism evidence="10 11">
    <name type="scientific">Hydrogenobacter thermophilus (strain DSM 6534 / IAM 12695 / TK-6)</name>
    <dbReference type="NCBI Taxonomy" id="608538"/>
    <lineage>
        <taxon>Bacteria</taxon>
        <taxon>Pseudomonadati</taxon>
        <taxon>Aquificota</taxon>
        <taxon>Aquificia</taxon>
        <taxon>Aquificales</taxon>
        <taxon>Aquificaceae</taxon>
        <taxon>Hydrogenobacter</taxon>
    </lineage>
</organism>
<reference evidence="10 11" key="1">
    <citation type="journal article" date="2010" name="J. Bacteriol.">
        <title>Complete genome sequence of the thermophilic, obligately chemolithoautotrophic hydrogen-oxidizing bacterium Hydrogenobacter thermophilus TK-6.</title>
        <authorList>
            <person name="Arai H."/>
            <person name="Kanbe H."/>
            <person name="Ishii M."/>
            <person name="Igarashi Y."/>
        </authorList>
    </citation>
    <scope>NUCLEOTIDE SEQUENCE [LARGE SCALE GENOMIC DNA]</scope>
    <source>
        <strain evidence="11">DSM 6534 / IAM 12695 / TK-6 [Tokyo]</strain>
    </source>
</reference>
<keyword evidence="8" id="KW-0732">Signal</keyword>
<sequence>MKKLFLLLLTFLVACAPAVNGGSLFNILPEEKEIEIGNAYVPYAIEESDGLYPDRRVQDYVKSVGMTIARYTPRKLPYKFFVVNSDAVNAFALPGGPVFITRGLLLKLNSESELAGVLGHELGHINARHHAKFLEKMYAMNILFNIGAAIIADKPYAQAVLQFGQIGGQLLALKFSRDQEREADELGVIYALKAGYDPNGLLGVFETFKSMERAKAPEWLQTHPLPESRIRDVQREIQSIKPSGSLISDSEEFHTIKRLLKETEASYSEFYKGKGYYRRKDYSLALEHFKKAVELYDKNYEAHLYIAYILANSDLTSALSHAEKAYSIMPEVFSTNYVYGFVLFKVGDYAPSLEKLEKARRLIPDYADVYYYAGRDYEALKDYKKAVSYYKTALELSEGKAPWAQDAKERLRRLQGVW</sequence>
<evidence type="ECO:0000256" key="7">
    <source>
        <dbReference type="RuleBase" id="RU003983"/>
    </source>
</evidence>
<feature type="domain" description="Peptidase M48" evidence="9">
    <location>
        <begin position="61"/>
        <end position="235"/>
    </location>
</feature>
<evidence type="ECO:0000256" key="4">
    <source>
        <dbReference type="ARBA" id="ARBA00022833"/>
    </source>
</evidence>
<dbReference type="eggNOG" id="COG4783">
    <property type="taxonomic scope" value="Bacteria"/>
</dbReference>
<evidence type="ECO:0000256" key="2">
    <source>
        <dbReference type="ARBA" id="ARBA00022723"/>
    </source>
</evidence>
<dbReference type="RefSeq" id="WP_012963629.1">
    <property type="nucleotide sequence ID" value="NC_013799.1"/>
</dbReference>
<comment type="cofactor">
    <cofactor evidence="7">
        <name>Zn(2+)</name>
        <dbReference type="ChEBI" id="CHEBI:29105"/>
    </cofactor>
    <text evidence="7">Binds 1 zinc ion per subunit.</text>
</comment>
<evidence type="ECO:0000256" key="3">
    <source>
        <dbReference type="ARBA" id="ARBA00022801"/>
    </source>
</evidence>
<dbReference type="InterPro" id="IPR011990">
    <property type="entry name" value="TPR-like_helical_dom_sf"/>
</dbReference>
<evidence type="ECO:0000256" key="8">
    <source>
        <dbReference type="SAM" id="SignalP"/>
    </source>
</evidence>
<dbReference type="Pfam" id="PF13432">
    <property type="entry name" value="TPR_16"/>
    <property type="match status" value="1"/>
</dbReference>
<evidence type="ECO:0000256" key="6">
    <source>
        <dbReference type="PROSITE-ProRule" id="PRU00339"/>
    </source>
</evidence>
<dbReference type="Proteomes" id="UP000002574">
    <property type="component" value="Chromosome"/>
</dbReference>
<gene>
    <name evidence="10" type="ordered locus">HTH_0991</name>
</gene>
<dbReference type="EMBL" id="AP011112">
    <property type="protein sequence ID" value="BAI69449.1"/>
    <property type="molecule type" value="Genomic_DNA"/>
</dbReference>
<dbReference type="PANTHER" id="PTHR22726:SF1">
    <property type="entry name" value="METALLOENDOPEPTIDASE OMA1, MITOCHONDRIAL"/>
    <property type="match status" value="1"/>
</dbReference>
<feature type="repeat" description="TPR" evidence="6">
    <location>
        <begin position="266"/>
        <end position="299"/>
    </location>
</feature>
<keyword evidence="5 7" id="KW-0482">Metalloprotease</keyword>
<dbReference type="GO" id="GO:0051603">
    <property type="term" value="P:proteolysis involved in protein catabolic process"/>
    <property type="evidence" value="ECO:0007669"/>
    <property type="project" value="TreeGrafter"/>
</dbReference>
<dbReference type="GO" id="GO:0046872">
    <property type="term" value="F:metal ion binding"/>
    <property type="evidence" value="ECO:0007669"/>
    <property type="project" value="UniProtKB-KW"/>
</dbReference>
<dbReference type="PROSITE" id="PS51257">
    <property type="entry name" value="PROKAR_LIPOPROTEIN"/>
    <property type="match status" value="1"/>
</dbReference>
<dbReference type="CDD" id="cd07333">
    <property type="entry name" value="M48C_bepA_like"/>
    <property type="match status" value="1"/>
</dbReference>
<dbReference type="STRING" id="608538.HTH_0991"/>
<evidence type="ECO:0000256" key="5">
    <source>
        <dbReference type="ARBA" id="ARBA00023049"/>
    </source>
</evidence>
<accession>D3DHZ7</accession>
<name>D3DHZ7_HYDTT</name>
<dbReference type="OrthoDB" id="9810445at2"/>
<comment type="similarity">
    <text evidence="7">Belongs to the peptidase M48 family.</text>
</comment>
<protein>
    <submittedName>
        <fullName evidence="10">Putative Zn-dependent protease</fullName>
    </submittedName>
</protein>
<dbReference type="GO" id="GO:0016020">
    <property type="term" value="C:membrane"/>
    <property type="evidence" value="ECO:0007669"/>
    <property type="project" value="TreeGrafter"/>
</dbReference>
<keyword evidence="3 7" id="KW-0378">Hydrolase</keyword>
<dbReference type="GO" id="GO:0004222">
    <property type="term" value="F:metalloendopeptidase activity"/>
    <property type="evidence" value="ECO:0007669"/>
    <property type="project" value="InterPro"/>
</dbReference>
<dbReference type="PROSITE" id="PS50005">
    <property type="entry name" value="TPR"/>
    <property type="match status" value="2"/>
</dbReference>
<evidence type="ECO:0000313" key="10">
    <source>
        <dbReference type="EMBL" id="BAI69449.1"/>
    </source>
</evidence>
<dbReference type="InterPro" id="IPR019734">
    <property type="entry name" value="TPR_rpt"/>
</dbReference>
<evidence type="ECO:0000313" key="11">
    <source>
        <dbReference type="Proteomes" id="UP000002574"/>
    </source>
</evidence>
<feature type="signal peptide" evidence="8">
    <location>
        <begin position="1"/>
        <end position="21"/>
    </location>
</feature>
<evidence type="ECO:0000259" key="9">
    <source>
        <dbReference type="Pfam" id="PF01435"/>
    </source>
</evidence>
<keyword evidence="11" id="KW-1185">Reference proteome</keyword>
<evidence type="ECO:0000256" key="1">
    <source>
        <dbReference type="ARBA" id="ARBA00022670"/>
    </source>
</evidence>